<sequence>MNTPYVFDKRLVVRTPRFAFSDQLGTVALAALLQDEAFLEAIYLASPVLYKECIKCRDGQLTTPKEVEKLGRSVSKYFRRMSSRCTPFGLFSGCGLTQWHAAAGDEGSAAPGPLVLDSRRTSRHTRLDMHFLCALAQQLATLPVVRQGLRYVPNTSLYRIGEELRYVEYLYHNGRRKHQISSVAASPYLSDLLTTAAGGATIDQLAQQLISDDITAADAHEFLGAVVGSQLLVNELEPAITGPEFLYQLLAVLEELNQANTPELSAIIGTLRTADRLLAQLDANPQPDVARYQELLTVLDSLGVPYDESKLFQTDLVKAVQGPGLASTFQEQLQGALTALNKLTVPKSSEKLQSFKTRFTARYEDREMPLLEVMDTETGLGYLESSGSTLSPLVGNLHPTGKEREQKFAWGKLEAFLNRKLQKAYADKTLNVELTAAELSDFTEDWQDLPPSLSILFRVVDASTVYIESVGGSSAANLLGRFAHADAGILDLVGDIARTEQAQDPDVVYAEIIHLPESRVGNILLHPVFRAYEIPYLAKSSLAPEFQLDVHDLFLSVQGGRLVLRSKRLNKEIIPRLSTAHNYSNNALPVYQFLCDLQLQDKRSGLYFNWGNLQAQHQFLPRVTFQNAILHLARWSFAQSDVKPLLGLRGEARAAALTQFRAQWQLPRHLVLADGDNELLVDLDSESMVDIWLEAVKNRPSFLLREFITPQAPVVDEHGAPFANQLVAVLLKQGPSYRARPMAPVAAVRPAAAPVTASFAPGSEWVYYKVYCGLKAADKILLEAVKPLTEELRALGLVDKWFFIRYNDPDFHLRLRLHLPDVARLGDVLRLVHSYLQPFQAAGYLWQQQLDTYQRELDRYGHATIEQAETFFYHDSEALLALLDHTGGDERETVKWSWGLRAVDELLDTFRYTLPQKADLLLQLRTAFGAEFGLDKPLKLQLDYKYRSNKAQLELVLDRDRDLLHDMAPLLAVLRHKSAQLQPLADDLLARHVRQELRPGLNSLLSSYIHMLLNRITTVSPRLHELVLYDFLSRYYQSALARAKPRAVLA</sequence>
<dbReference type="InterPro" id="IPR006827">
    <property type="entry name" value="Lant_deHydtase_N"/>
</dbReference>
<dbReference type="Pfam" id="PF14028">
    <property type="entry name" value="Lant_dehydr_C"/>
    <property type="match status" value="1"/>
</dbReference>
<organism evidence="3 4">
    <name type="scientific">Hymenobacter algoricola</name>
    <dbReference type="NCBI Taxonomy" id="486267"/>
    <lineage>
        <taxon>Bacteria</taxon>
        <taxon>Pseudomonadati</taxon>
        <taxon>Bacteroidota</taxon>
        <taxon>Cytophagia</taxon>
        <taxon>Cytophagales</taxon>
        <taxon>Hymenobacteraceae</taxon>
        <taxon>Hymenobacter</taxon>
    </lineage>
</organism>
<reference evidence="4" key="1">
    <citation type="journal article" date="2019" name="Int. J. Syst. Evol. Microbiol.">
        <title>The Global Catalogue of Microorganisms (GCM) 10K type strain sequencing project: providing services to taxonomists for standard genome sequencing and annotation.</title>
        <authorList>
            <consortium name="The Broad Institute Genomics Platform"/>
            <consortium name="The Broad Institute Genome Sequencing Center for Infectious Disease"/>
            <person name="Wu L."/>
            <person name="Ma J."/>
        </authorList>
    </citation>
    <scope>NUCLEOTIDE SEQUENCE [LARGE SCALE GENOMIC DNA]</scope>
    <source>
        <strain evidence="4">JCM 17214</strain>
    </source>
</reference>
<accession>A0ABP7NSG8</accession>
<keyword evidence="4" id="KW-1185">Reference proteome</keyword>
<protein>
    <recommendedName>
        <fullName evidence="5">Lantibiotic dehydratase</fullName>
    </recommendedName>
</protein>
<dbReference type="Pfam" id="PF04738">
    <property type="entry name" value="Lant_dehydr_N"/>
    <property type="match status" value="1"/>
</dbReference>
<name>A0ABP7NSG8_9BACT</name>
<evidence type="ECO:0000313" key="4">
    <source>
        <dbReference type="Proteomes" id="UP001499909"/>
    </source>
</evidence>
<feature type="domain" description="Thiopeptide-type bacteriocin biosynthesis" evidence="2">
    <location>
        <begin position="765"/>
        <end position="1036"/>
    </location>
</feature>
<proteinExistence type="predicted"/>
<dbReference type="EMBL" id="BAABDH010000110">
    <property type="protein sequence ID" value="GAA3952174.1"/>
    <property type="molecule type" value="Genomic_DNA"/>
</dbReference>
<evidence type="ECO:0000313" key="3">
    <source>
        <dbReference type="EMBL" id="GAA3952174.1"/>
    </source>
</evidence>
<dbReference type="NCBIfam" id="TIGR03891">
    <property type="entry name" value="thiopep_ocin"/>
    <property type="match status" value="1"/>
</dbReference>
<evidence type="ECO:0000259" key="2">
    <source>
        <dbReference type="Pfam" id="PF14028"/>
    </source>
</evidence>
<evidence type="ECO:0008006" key="5">
    <source>
        <dbReference type="Google" id="ProtNLM"/>
    </source>
</evidence>
<comment type="caution">
    <text evidence="3">The sequence shown here is derived from an EMBL/GenBank/DDBJ whole genome shotgun (WGS) entry which is preliminary data.</text>
</comment>
<gene>
    <name evidence="3" type="ORF">GCM10022406_37440</name>
</gene>
<evidence type="ECO:0000259" key="1">
    <source>
        <dbReference type="Pfam" id="PF04738"/>
    </source>
</evidence>
<dbReference type="Proteomes" id="UP001499909">
    <property type="component" value="Unassembled WGS sequence"/>
</dbReference>
<feature type="domain" description="Lantibiotic dehydratase N-terminal" evidence="1">
    <location>
        <begin position="34"/>
        <end position="689"/>
    </location>
</feature>
<dbReference type="InterPro" id="IPR023809">
    <property type="entry name" value="Thiopep_bacteriocin_synth_dom"/>
</dbReference>
<dbReference type="RefSeq" id="WP_345117314.1">
    <property type="nucleotide sequence ID" value="NZ_BAABDH010000110.1"/>
</dbReference>